<feature type="region of interest" description="Disordered" evidence="1">
    <location>
        <begin position="87"/>
        <end position="146"/>
    </location>
</feature>
<organism evidence="3 4">
    <name type="scientific">Tetragenococcus muriaticus PMC-11-5</name>
    <dbReference type="NCBI Taxonomy" id="1302649"/>
    <lineage>
        <taxon>Bacteria</taxon>
        <taxon>Bacillati</taxon>
        <taxon>Bacillota</taxon>
        <taxon>Bacilli</taxon>
        <taxon>Lactobacillales</taxon>
        <taxon>Enterococcaceae</taxon>
        <taxon>Tetragenococcus</taxon>
    </lineage>
</organism>
<evidence type="ECO:0000313" key="3">
    <source>
        <dbReference type="EMBL" id="KFN92206.1"/>
    </source>
</evidence>
<feature type="compositionally biased region" description="Acidic residues" evidence="1">
    <location>
        <begin position="175"/>
        <end position="187"/>
    </location>
</feature>
<protein>
    <submittedName>
        <fullName evidence="3">M4 family peptidase propeptide</fullName>
    </submittedName>
</protein>
<evidence type="ECO:0000259" key="2">
    <source>
        <dbReference type="Pfam" id="PF03413"/>
    </source>
</evidence>
<dbReference type="Gene3D" id="3.10.450.40">
    <property type="match status" value="2"/>
</dbReference>
<feature type="compositionally biased region" description="Basic and acidic residues" evidence="1">
    <location>
        <begin position="113"/>
        <end position="129"/>
    </location>
</feature>
<dbReference type="EMBL" id="JPVU01000107">
    <property type="protein sequence ID" value="KFN92206.1"/>
    <property type="molecule type" value="Genomic_DNA"/>
</dbReference>
<feature type="domain" description="PepSY" evidence="2">
    <location>
        <begin position="45"/>
        <end position="101"/>
    </location>
</feature>
<evidence type="ECO:0000313" key="4">
    <source>
        <dbReference type="Proteomes" id="UP000029380"/>
    </source>
</evidence>
<evidence type="ECO:0000256" key="1">
    <source>
        <dbReference type="SAM" id="MobiDB-lite"/>
    </source>
</evidence>
<dbReference type="AlphaFoldDB" id="A0A091C2W5"/>
<proteinExistence type="predicted"/>
<feature type="domain" description="PepSY" evidence="2">
    <location>
        <begin position="124"/>
        <end position="183"/>
    </location>
</feature>
<sequence>MKNRRKKIIGGIAVTVILVVGGGYAWAATSDQQELDNSNPEEIEVTEEQALTTFSDEYDQTVESLELETSRDGYMYDVESYDNQTEYNTTIDANSGDIIDTKSDNDDDEDEEEHRYELDQQEEISREEASEIAENEAGGGQAREWKLERVSDSTQIWEVNVLENGNETEVAINAEDSEVLEVEQDDD</sequence>
<dbReference type="OrthoDB" id="2199653at2"/>
<dbReference type="Proteomes" id="UP000029380">
    <property type="component" value="Unassembled WGS sequence"/>
</dbReference>
<dbReference type="Pfam" id="PF03413">
    <property type="entry name" value="PepSY"/>
    <property type="match status" value="2"/>
</dbReference>
<accession>A0A091C2W5</accession>
<dbReference type="PATRIC" id="fig|1302649.3.peg.1076"/>
<comment type="caution">
    <text evidence="3">The sequence shown here is derived from an EMBL/GenBank/DDBJ whole genome shotgun (WGS) entry which is preliminary data.</text>
</comment>
<dbReference type="InterPro" id="IPR025711">
    <property type="entry name" value="PepSY"/>
</dbReference>
<feature type="region of interest" description="Disordered" evidence="1">
    <location>
        <begin position="168"/>
        <end position="187"/>
    </location>
</feature>
<gene>
    <name evidence="3" type="ORF">TMUPMC115_1074</name>
</gene>
<dbReference type="RefSeq" id="WP_028790122.1">
    <property type="nucleotide sequence ID" value="NZ_JPVU01000107.1"/>
</dbReference>
<name>A0A091C2W5_9ENTE</name>
<reference evidence="3 4" key="1">
    <citation type="submission" date="2014-08" db="EMBL/GenBank/DDBJ databases">
        <title>Genome sequence of Tetragenococcus muriaticus.</title>
        <authorList>
            <person name="Chuea-nongthon C."/>
            <person name="Rodtong S."/>
            <person name="Yongsawatdigul J."/>
            <person name="Steele J.L."/>
            <person name="Liu X.-y."/>
            <person name="Speers J."/>
            <person name="Glasner J.D."/>
            <person name="Neeno-Eckwall E.C."/>
        </authorList>
    </citation>
    <scope>NUCLEOTIDE SEQUENCE [LARGE SCALE GENOMIC DNA]</scope>
    <source>
        <strain evidence="3 4">PMC-11-5</strain>
    </source>
</reference>